<feature type="transmembrane region" description="Helical" evidence="2">
    <location>
        <begin position="40"/>
        <end position="63"/>
    </location>
</feature>
<protein>
    <submittedName>
        <fullName evidence="4">TRAP transporter large permease subunit</fullName>
    </submittedName>
</protein>
<comment type="caution">
    <text evidence="4">The sequence shown here is derived from an EMBL/GenBank/DDBJ whole genome shotgun (WGS) entry which is preliminary data.</text>
</comment>
<evidence type="ECO:0000259" key="3">
    <source>
        <dbReference type="Pfam" id="PF06808"/>
    </source>
</evidence>
<evidence type="ECO:0000256" key="1">
    <source>
        <dbReference type="RuleBase" id="RU369079"/>
    </source>
</evidence>
<sequence length="138" mass="14619">MLMLEVLLFYDAVVIGLPIAFALSLASVPTFLSGEFLPTSVAVAFFVMAGNIMSASGIAARLVTPSNALVGRMVGRVAQISIVLSLLRGGIAWTCAATVLPPIPDRSRPVQARVRAASQDAARYRISSARSCRSRRLS</sequence>
<feature type="domain" description="TRAP C4-dicarboxylate transport system permease DctM subunit" evidence="3">
    <location>
        <begin position="40"/>
        <end position="99"/>
    </location>
</feature>
<evidence type="ECO:0000313" key="4">
    <source>
        <dbReference type="EMBL" id="MEV8468320.1"/>
    </source>
</evidence>
<dbReference type="Proteomes" id="UP001553161">
    <property type="component" value="Unassembled WGS sequence"/>
</dbReference>
<reference evidence="4 5" key="1">
    <citation type="submission" date="2024-07" db="EMBL/GenBank/DDBJ databases">
        <authorList>
            <person name="Kang M."/>
        </authorList>
    </citation>
    <scope>NUCLEOTIDE SEQUENCE [LARGE SCALE GENOMIC DNA]</scope>
    <source>
        <strain evidence="4 5">DFM31</strain>
    </source>
</reference>
<keyword evidence="1" id="KW-0997">Cell inner membrane</keyword>
<dbReference type="EMBL" id="JBFBVU010000026">
    <property type="protein sequence ID" value="MEV8468320.1"/>
    <property type="molecule type" value="Genomic_DNA"/>
</dbReference>
<keyword evidence="2" id="KW-1133">Transmembrane helix</keyword>
<keyword evidence="1" id="KW-1003">Cell membrane</keyword>
<feature type="transmembrane region" description="Helical" evidence="2">
    <location>
        <begin position="7"/>
        <end position="28"/>
    </location>
</feature>
<comment type="function">
    <text evidence="1">Part of the tripartite ATP-independent periplasmic (TRAP) transport system.</text>
</comment>
<dbReference type="RefSeq" id="WP_366194272.1">
    <property type="nucleotide sequence ID" value="NZ_JBFBVU010000026.1"/>
</dbReference>
<dbReference type="InterPro" id="IPR010656">
    <property type="entry name" value="DctM"/>
</dbReference>
<keyword evidence="5" id="KW-1185">Reference proteome</keyword>
<keyword evidence="2" id="KW-0812">Transmembrane</keyword>
<keyword evidence="2" id="KW-0472">Membrane</keyword>
<evidence type="ECO:0000313" key="5">
    <source>
        <dbReference type="Proteomes" id="UP001553161"/>
    </source>
</evidence>
<dbReference type="Pfam" id="PF06808">
    <property type="entry name" value="DctM"/>
    <property type="match status" value="1"/>
</dbReference>
<organism evidence="4 5">
    <name type="scientific">Meridianimarinicoccus marinus</name>
    <dbReference type="NCBI Taxonomy" id="3231483"/>
    <lineage>
        <taxon>Bacteria</taxon>
        <taxon>Pseudomonadati</taxon>
        <taxon>Pseudomonadota</taxon>
        <taxon>Alphaproteobacteria</taxon>
        <taxon>Rhodobacterales</taxon>
        <taxon>Paracoccaceae</taxon>
        <taxon>Meridianimarinicoccus</taxon>
    </lineage>
</organism>
<comment type="subcellular location">
    <subcellularLocation>
        <location evidence="1">Cell inner membrane</location>
        <topology evidence="1">Multi-pass membrane protein</topology>
    </subcellularLocation>
</comment>
<accession>A0ABV3L9S3</accession>
<keyword evidence="1" id="KW-0813">Transport</keyword>
<name>A0ABV3L9S3_9RHOB</name>
<evidence type="ECO:0000256" key="2">
    <source>
        <dbReference type="SAM" id="Phobius"/>
    </source>
</evidence>
<proteinExistence type="predicted"/>
<gene>
    <name evidence="4" type="ORF">AB0T83_16205</name>
</gene>